<dbReference type="InterPro" id="IPR054156">
    <property type="entry name" value="YxaF_TetR_C"/>
</dbReference>
<dbReference type="STRING" id="1682113.A7U43_12860"/>
<dbReference type="PANTHER" id="PTHR47506:SF3">
    <property type="entry name" value="HTH-TYPE TRANSCRIPTIONAL REGULATOR LMRA"/>
    <property type="match status" value="1"/>
</dbReference>
<name>A0A172UME8_9MYCO</name>
<evidence type="ECO:0000259" key="3">
    <source>
        <dbReference type="Pfam" id="PF21993"/>
    </source>
</evidence>
<dbReference type="SUPFAM" id="SSF48498">
    <property type="entry name" value="Tetracyclin repressor-like, C-terminal domain"/>
    <property type="match status" value="1"/>
</dbReference>
<evidence type="ECO:0000256" key="1">
    <source>
        <dbReference type="ARBA" id="ARBA00023015"/>
    </source>
</evidence>
<keyword evidence="5" id="KW-1185">Reference proteome</keyword>
<reference evidence="4 5" key="1">
    <citation type="submission" date="2016-05" db="EMBL/GenBank/DDBJ databases">
        <title>Complete genome sequence of a phthalic acid esters degrading Mycobacterium sp. YC-RL4.</title>
        <authorList>
            <person name="Ren L."/>
            <person name="Fan S."/>
            <person name="Ruth N."/>
            <person name="Jia Y."/>
            <person name="Wang J."/>
            <person name="Qiao C."/>
        </authorList>
    </citation>
    <scope>NUCLEOTIDE SEQUENCE [LARGE SCALE GENOMIC DNA]</scope>
    <source>
        <strain evidence="4 5">YC-RL4</strain>
    </source>
</reference>
<dbReference type="InterPro" id="IPR036271">
    <property type="entry name" value="Tet_transcr_reg_TetR-rel_C_sf"/>
</dbReference>
<evidence type="ECO:0000256" key="2">
    <source>
        <dbReference type="ARBA" id="ARBA00023163"/>
    </source>
</evidence>
<evidence type="ECO:0000313" key="4">
    <source>
        <dbReference type="EMBL" id="ANE80088.1"/>
    </source>
</evidence>
<dbReference type="Gene3D" id="1.10.357.10">
    <property type="entry name" value="Tetracycline Repressor, domain 2"/>
    <property type="match status" value="1"/>
</dbReference>
<accession>A0A172UME8</accession>
<dbReference type="RefSeq" id="WP_067995632.1">
    <property type="nucleotide sequence ID" value="NZ_CP015596.1"/>
</dbReference>
<dbReference type="InterPro" id="IPR009057">
    <property type="entry name" value="Homeodomain-like_sf"/>
</dbReference>
<dbReference type="AlphaFoldDB" id="A0A172UME8"/>
<dbReference type="Proteomes" id="UP000077143">
    <property type="component" value="Chromosome"/>
</dbReference>
<evidence type="ECO:0000313" key="5">
    <source>
        <dbReference type="Proteomes" id="UP000077143"/>
    </source>
</evidence>
<dbReference type="Pfam" id="PF21993">
    <property type="entry name" value="TetR_C_13_2"/>
    <property type="match status" value="1"/>
</dbReference>
<dbReference type="SUPFAM" id="SSF46689">
    <property type="entry name" value="Homeodomain-like"/>
    <property type="match status" value="1"/>
</dbReference>
<gene>
    <name evidence="4" type="ORF">A7U43_12860</name>
</gene>
<sequence length="198" mass="20385">MQARDRLVSSAIDLIRRNGVAGTGLSLLLDVSGTARRSLYLNFPGGKSELIADATLAAGRYTGDAIDQLAAALGPVAAVRAFVAVWRETLTGSDFLSGCPIVAAALGRSAADRAADNAGAVFIDWQQRLATHLEAADVGREDATQLASVTVSAVEGAIVVCQATKSAEPLRHVEDALIALYELKVGPTGSASESDPAP</sequence>
<dbReference type="KEGG" id="madi:A7U43_12860"/>
<protein>
    <recommendedName>
        <fullName evidence="3">Transcriptional regulator LmrA/YxaF-like C-terminal domain-containing protein</fullName>
    </recommendedName>
</protein>
<proteinExistence type="predicted"/>
<organism evidence="4 5">
    <name type="scientific">Mycobacterium adipatum</name>
    <dbReference type="NCBI Taxonomy" id="1682113"/>
    <lineage>
        <taxon>Bacteria</taxon>
        <taxon>Bacillati</taxon>
        <taxon>Actinomycetota</taxon>
        <taxon>Actinomycetes</taxon>
        <taxon>Mycobacteriales</taxon>
        <taxon>Mycobacteriaceae</taxon>
        <taxon>Mycobacterium</taxon>
    </lineage>
</organism>
<keyword evidence="1" id="KW-0805">Transcription regulation</keyword>
<keyword evidence="2" id="KW-0804">Transcription</keyword>
<dbReference type="PANTHER" id="PTHR47506">
    <property type="entry name" value="TRANSCRIPTIONAL REGULATORY PROTEIN"/>
    <property type="match status" value="1"/>
</dbReference>
<dbReference type="EMBL" id="CP015596">
    <property type="protein sequence ID" value="ANE80088.1"/>
    <property type="molecule type" value="Genomic_DNA"/>
</dbReference>
<feature type="domain" description="Transcriptional regulator LmrA/YxaF-like C-terminal" evidence="3">
    <location>
        <begin position="75"/>
        <end position="175"/>
    </location>
</feature>